<accession>A0A5J5C5S0</accession>
<protein>
    <submittedName>
        <fullName evidence="1">Uncharacterized protein</fullName>
    </submittedName>
</protein>
<reference evidence="1 2" key="1">
    <citation type="submission" date="2019-09" db="EMBL/GenBank/DDBJ databases">
        <title>A chromosome-level genome assembly of the Chinese tupelo Nyssa sinensis.</title>
        <authorList>
            <person name="Yang X."/>
            <person name="Kang M."/>
            <person name="Yang Y."/>
            <person name="Xiong H."/>
            <person name="Wang M."/>
            <person name="Zhang Z."/>
            <person name="Wang Z."/>
            <person name="Wu H."/>
            <person name="Ma T."/>
            <person name="Liu J."/>
            <person name="Xi Z."/>
        </authorList>
    </citation>
    <scope>NUCLEOTIDE SEQUENCE [LARGE SCALE GENOMIC DNA]</scope>
    <source>
        <strain evidence="1">J267</strain>
        <tissue evidence="1">Leaf</tissue>
    </source>
</reference>
<dbReference type="AlphaFoldDB" id="A0A5J5C5S0"/>
<sequence length="232" mass="25451">MSHGQGFLLQNLPQSEKGWDWCTHEIDGAWKFPTEESLYIVPSTCCGACKNANLGPTPYKTRKRAAQGFNEPTGKKKLVEKTPQVAVLARPLASIIISNPPGVTPSSVSPRVSFLPVPPAFSISSPVTVTAFSAALSVLSSSSPRPASPKELTYFLLDQKVMVTVVRIFLTPIDTTKLVEVRFPILEHHVCYDLTRAMVSMSEWFARTEDHIRVVVGLKETMAKAQPKIDTA</sequence>
<dbReference type="EMBL" id="CM018031">
    <property type="protein sequence ID" value="KAA8550164.1"/>
    <property type="molecule type" value="Genomic_DNA"/>
</dbReference>
<proteinExistence type="predicted"/>
<organism evidence="1 2">
    <name type="scientific">Nyssa sinensis</name>
    <dbReference type="NCBI Taxonomy" id="561372"/>
    <lineage>
        <taxon>Eukaryota</taxon>
        <taxon>Viridiplantae</taxon>
        <taxon>Streptophyta</taxon>
        <taxon>Embryophyta</taxon>
        <taxon>Tracheophyta</taxon>
        <taxon>Spermatophyta</taxon>
        <taxon>Magnoliopsida</taxon>
        <taxon>eudicotyledons</taxon>
        <taxon>Gunneridae</taxon>
        <taxon>Pentapetalae</taxon>
        <taxon>asterids</taxon>
        <taxon>Cornales</taxon>
        <taxon>Nyssaceae</taxon>
        <taxon>Nyssa</taxon>
    </lineage>
</organism>
<evidence type="ECO:0000313" key="2">
    <source>
        <dbReference type="Proteomes" id="UP000325577"/>
    </source>
</evidence>
<gene>
    <name evidence="1" type="ORF">F0562_001820</name>
</gene>
<name>A0A5J5C5S0_9ASTE</name>
<dbReference type="Proteomes" id="UP000325577">
    <property type="component" value="Linkage Group LG0"/>
</dbReference>
<evidence type="ECO:0000313" key="1">
    <source>
        <dbReference type="EMBL" id="KAA8550164.1"/>
    </source>
</evidence>
<keyword evidence="2" id="KW-1185">Reference proteome</keyword>